<keyword evidence="2" id="KW-1185">Reference proteome</keyword>
<sequence length="124" mass="14625">MRDSRIQPLFPLSVDGYYRLSYDSHQWMIERRNILRPQKGKDSGYRGICYVMVQKSTLLQKCKRLEIPLTVGAKLKLDLLPDRFLVFRAEIERLGVDAYLRRLGKRISERLDRTELVELTPQDA</sequence>
<evidence type="ECO:0000313" key="1">
    <source>
        <dbReference type="EMBL" id="MBB3066014.1"/>
    </source>
</evidence>
<comment type="caution">
    <text evidence="1">The sequence shown here is derived from an EMBL/GenBank/DDBJ whole genome shotgun (WGS) entry which is preliminary data.</text>
</comment>
<dbReference type="AlphaFoldDB" id="A0A839SWF8"/>
<proteinExistence type="predicted"/>
<dbReference type="EMBL" id="JACHXA010000006">
    <property type="protein sequence ID" value="MBB3066014.1"/>
    <property type="molecule type" value="Genomic_DNA"/>
</dbReference>
<protein>
    <submittedName>
        <fullName evidence="1">Uncharacterized protein</fullName>
    </submittedName>
</protein>
<reference evidence="1 2" key="1">
    <citation type="submission" date="2020-08" db="EMBL/GenBank/DDBJ databases">
        <title>Genomic Encyclopedia of Type Strains, Phase III (KMG-III): the genomes of soil and plant-associated and newly described type strains.</title>
        <authorList>
            <person name="Whitman W."/>
        </authorList>
    </citation>
    <scope>NUCLEOTIDE SEQUENCE [LARGE SCALE GENOMIC DNA]</scope>
    <source>
        <strain evidence="1 2">CECT 8803</strain>
    </source>
</reference>
<evidence type="ECO:0000313" key="2">
    <source>
        <dbReference type="Proteomes" id="UP000581135"/>
    </source>
</evidence>
<organism evidence="1 2">
    <name type="scientific">Limibacillus halophilus</name>
    <dbReference type="NCBI Taxonomy" id="1579333"/>
    <lineage>
        <taxon>Bacteria</taxon>
        <taxon>Pseudomonadati</taxon>
        <taxon>Pseudomonadota</taxon>
        <taxon>Alphaproteobacteria</taxon>
        <taxon>Rhodospirillales</taxon>
        <taxon>Rhodovibrionaceae</taxon>
        <taxon>Limibacillus</taxon>
    </lineage>
</organism>
<dbReference type="RefSeq" id="WP_183416835.1">
    <property type="nucleotide sequence ID" value="NZ_JACHXA010000006.1"/>
</dbReference>
<dbReference type="Proteomes" id="UP000581135">
    <property type="component" value="Unassembled WGS sequence"/>
</dbReference>
<name>A0A839SWF8_9PROT</name>
<gene>
    <name evidence="1" type="ORF">FHR98_002317</name>
</gene>
<accession>A0A839SWF8</accession>